<keyword evidence="1" id="KW-0472">Membrane</keyword>
<feature type="transmembrane region" description="Helical" evidence="1">
    <location>
        <begin position="6"/>
        <end position="31"/>
    </location>
</feature>
<dbReference type="GO" id="GO:0016020">
    <property type="term" value="C:membrane"/>
    <property type="evidence" value="ECO:0007669"/>
    <property type="project" value="InterPro"/>
</dbReference>
<evidence type="ECO:0000256" key="1">
    <source>
        <dbReference type="SAM" id="Phobius"/>
    </source>
</evidence>
<reference evidence="3 4" key="1">
    <citation type="submission" date="2018-06" db="EMBL/GenBank/DDBJ databases">
        <authorList>
            <consortium name="Pathogen Informatics"/>
            <person name="Doyle S."/>
        </authorList>
    </citation>
    <scope>NUCLEOTIDE SEQUENCE [LARGE SCALE GENOMIC DNA]</scope>
    <source>
        <strain evidence="3 4">NCTC13532</strain>
    </source>
</reference>
<protein>
    <submittedName>
        <fullName evidence="3">Oxygen sensor histidine kinase nreB</fullName>
        <ecNumber evidence="3">2.7.13.3</ecNumber>
    </submittedName>
</protein>
<dbReference type="InterPro" id="IPR011712">
    <property type="entry name" value="Sig_transdc_His_kin_sub3_dim/P"/>
</dbReference>
<evidence type="ECO:0000313" key="4">
    <source>
        <dbReference type="Proteomes" id="UP000254282"/>
    </source>
</evidence>
<dbReference type="RefSeq" id="WP_115619132.1">
    <property type="nucleotide sequence ID" value="NZ_UFVR01000004.1"/>
</dbReference>
<keyword evidence="3" id="KW-0418">Kinase</keyword>
<keyword evidence="1" id="KW-0812">Transmembrane</keyword>
<dbReference type="Gene3D" id="1.20.5.1930">
    <property type="match status" value="1"/>
</dbReference>
<dbReference type="EC" id="2.7.13.3" evidence="3"/>
<dbReference type="EMBL" id="UFVR01000004">
    <property type="protein sequence ID" value="SUX43957.1"/>
    <property type="molecule type" value="Genomic_DNA"/>
</dbReference>
<gene>
    <name evidence="3" type="primary">nreB</name>
    <name evidence="3" type="ORF">NCTC13532_00563</name>
</gene>
<feature type="domain" description="Signal transduction histidine kinase subgroup 3 dimerisation and phosphoacceptor" evidence="2">
    <location>
        <begin position="58"/>
        <end position="121"/>
    </location>
</feature>
<evidence type="ECO:0000313" key="3">
    <source>
        <dbReference type="EMBL" id="SUX43957.1"/>
    </source>
</evidence>
<proteinExistence type="predicted"/>
<keyword evidence="3" id="KW-0808">Transferase</keyword>
<evidence type="ECO:0000259" key="2">
    <source>
        <dbReference type="Pfam" id="PF07730"/>
    </source>
</evidence>
<keyword evidence="1" id="KW-1133">Transmembrane helix</keyword>
<organism evidence="3 4">
    <name type="scientific">Chryseobacterium indoltheticum</name>
    <dbReference type="NCBI Taxonomy" id="254"/>
    <lineage>
        <taxon>Bacteria</taxon>
        <taxon>Pseudomonadati</taxon>
        <taxon>Bacteroidota</taxon>
        <taxon>Flavobacteriia</taxon>
        <taxon>Flavobacteriales</taxon>
        <taxon>Weeksellaceae</taxon>
        <taxon>Chryseobacterium group</taxon>
        <taxon>Chryseobacterium</taxon>
    </lineage>
</organism>
<dbReference type="Proteomes" id="UP000254282">
    <property type="component" value="Unassembled WGS sequence"/>
</dbReference>
<sequence length="151" mass="17779">MENEIKLRFFFLIGTFIILFSVLSAFLLILIHRNKVFKIKEKESENLLRISLESEKKERQRIASDLHDGISGDLNALQNYITILQNKEKDNYKVCLLKEIETILHDTLENIQSISYNLMPSMLESQGLSPTLQSYFERIKKMESHFNLRKL</sequence>
<name>A0A381FBP7_9FLAO</name>
<dbReference type="Pfam" id="PF07730">
    <property type="entry name" value="HisKA_3"/>
    <property type="match status" value="1"/>
</dbReference>
<accession>A0A381FBP7</accession>
<dbReference type="GO" id="GO:0046983">
    <property type="term" value="F:protein dimerization activity"/>
    <property type="evidence" value="ECO:0007669"/>
    <property type="project" value="InterPro"/>
</dbReference>
<dbReference type="AlphaFoldDB" id="A0A381FBP7"/>
<dbReference type="GO" id="GO:0000155">
    <property type="term" value="F:phosphorelay sensor kinase activity"/>
    <property type="evidence" value="ECO:0007669"/>
    <property type="project" value="InterPro"/>
</dbReference>